<accession>A0A3P7M2G1</accession>
<gene>
    <name evidence="1" type="ORF">SVUK_LOCUS20466</name>
</gene>
<organism evidence="1 2">
    <name type="scientific">Strongylus vulgaris</name>
    <name type="common">Blood worm</name>
    <dbReference type="NCBI Taxonomy" id="40348"/>
    <lineage>
        <taxon>Eukaryota</taxon>
        <taxon>Metazoa</taxon>
        <taxon>Ecdysozoa</taxon>
        <taxon>Nematoda</taxon>
        <taxon>Chromadorea</taxon>
        <taxon>Rhabditida</taxon>
        <taxon>Rhabditina</taxon>
        <taxon>Rhabditomorpha</taxon>
        <taxon>Strongyloidea</taxon>
        <taxon>Strongylidae</taxon>
        <taxon>Strongylus</taxon>
    </lineage>
</organism>
<reference evidence="1 2" key="1">
    <citation type="submission" date="2018-11" db="EMBL/GenBank/DDBJ databases">
        <authorList>
            <consortium name="Pathogen Informatics"/>
        </authorList>
    </citation>
    <scope>NUCLEOTIDE SEQUENCE [LARGE SCALE GENOMIC DNA]</scope>
</reference>
<keyword evidence="2" id="KW-1185">Reference proteome</keyword>
<protein>
    <submittedName>
        <fullName evidence="1">Uncharacterized protein</fullName>
    </submittedName>
</protein>
<sequence length="45" mass="4672">MLGDGLISQLVTNPLGVAEGMGVQLSNLGIKKTDVEKKMLLGSTN</sequence>
<name>A0A3P7M2G1_STRVU</name>
<feature type="non-terminal residue" evidence="1">
    <location>
        <position position="45"/>
    </location>
</feature>
<evidence type="ECO:0000313" key="1">
    <source>
        <dbReference type="EMBL" id="VDM85468.1"/>
    </source>
</evidence>
<dbReference type="EMBL" id="UYYB01140867">
    <property type="protein sequence ID" value="VDM85468.1"/>
    <property type="molecule type" value="Genomic_DNA"/>
</dbReference>
<evidence type="ECO:0000313" key="2">
    <source>
        <dbReference type="Proteomes" id="UP000270094"/>
    </source>
</evidence>
<dbReference type="AlphaFoldDB" id="A0A3P7M2G1"/>
<dbReference type="OrthoDB" id="5811183at2759"/>
<dbReference type="Proteomes" id="UP000270094">
    <property type="component" value="Unassembled WGS sequence"/>
</dbReference>
<proteinExistence type="predicted"/>